<keyword evidence="1" id="KW-0479">Metal-binding</keyword>
<organism evidence="3 4">
    <name type="scientific">SAR324 cluster bacterium</name>
    <dbReference type="NCBI Taxonomy" id="2024889"/>
    <lineage>
        <taxon>Bacteria</taxon>
        <taxon>Deltaproteobacteria</taxon>
        <taxon>SAR324 cluster</taxon>
    </lineage>
</organism>
<dbReference type="SUPFAM" id="SSF51197">
    <property type="entry name" value="Clavaminate synthase-like"/>
    <property type="match status" value="1"/>
</dbReference>
<name>A0A432GK80_9DELT</name>
<reference evidence="3 4" key="1">
    <citation type="submission" date="2018-06" db="EMBL/GenBank/DDBJ databases">
        <title>Combined omics and stable isotope probing to characterize newly discovered Mariana Back-Arc vent microbial communities.</title>
        <authorList>
            <person name="Trembath-Reichert E."/>
            <person name="Huber J.A."/>
        </authorList>
    </citation>
    <scope>NUCLEOTIDE SEQUENCE [LARGE SCALE GENOMIC DNA]</scope>
    <source>
        <strain evidence="3">MAG 24</strain>
    </source>
</reference>
<dbReference type="InterPro" id="IPR056470">
    <property type="entry name" value="BesD/HalB-like"/>
</dbReference>
<evidence type="ECO:0000259" key="2">
    <source>
        <dbReference type="PROSITE" id="PS51471"/>
    </source>
</evidence>
<sequence>MSKQISCLEMINRIEYPIDELEHHKRQQAIDLVRKELSTDGCAVIRKFFSKGGLNALLSEAHELSEQAYYSPKKQCNVYLGDGNPAMTEDNPQNIFLERSNGFITADLFGEESTSRRLYYWEPLKRFLADCLEKEELFIYEDPVSNMIVNVAKPGQRFNWHFDTNEFTITILLQAAESGGIFEYVPNLRSRDNECIEEVKKVLSGDHNRVKQLELKAGDLQFFLGRFSLHQVSENTGNTDRLLLIQSFAEKPGMIGSMYRVQDLYGKTAEIHIEHEQNKNRADNLLD</sequence>
<keyword evidence="1" id="KW-0408">Iron</keyword>
<feature type="domain" description="Fe2OG dioxygenase" evidence="2">
    <location>
        <begin position="143"/>
        <end position="251"/>
    </location>
</feature>
<dbReference type="GO" id="GO:0016491">
    <property type="term" value="F:oxidoreductase activity"/>
    <property type="evidence" value="ECO:0007669"/>
    <property type="project" value="UniProtKB-KW"/>
</dbReference>
<dbReference type="AlphaFoldDB" id="A0A432GK80"/>
<evidence type="ECO:0000313" key="3">
    <source>
        <dbReference type="EMBL" id="RTZ83825.1"/>
    </source>
</evidence>
<dbReference type="InterPro" id="IPR005123">
    <property type="entry name" value="Oxoglu/Fe-dep_dioxygenase_dom"/>
</dbReference>
<evidence type="ECO:0000313" key="4">
    <source>
        <dbReference type="Proteomes" id="UP000287176"/>
    </source>
</evidence>
<protein>
    <recommendedName>
        <fullName evidence="2">Fe2OG dioxygenase domain-containing protein</fullName>
    </recommendedName>
</protein>
<comment type="caution">
    <text evidence="3">The sequence shown here is derived from an EMBL/GenBank/DDBJ whole genome shotgun (WGS) entry which is preliminary data.</text>
</comment>
<evidence type="ECO:0000256" key="1">
    <source>
        <dbReference type="RuleBase" id="RU003682"/>
    </source>
</evidence>
<accession>A0A432GK80</accession>
<dbReference type="GO" id="GO:0046872">
    <property type="term" value="F:metal ion binding"/>
    <property type="evidence" value="ECO:0007669"/>
    <property type="project" value="UniProtKB-KW"/>
</dbReference>
<proteinExistence type="inferred from homology"/>
<keyword evidence="1" id="KW-0560">Oxidoreductase</keyword>
<dbReference type="Gene3D" id="2.60.120.620">
    <property type="entry name" value="q2cbj1_9rhob like domain"/>
    <property type="match status" value="1"/>
</dbReference>
<dbReference type="EMBL" id="QNZI01000187">
    <property type="protein sequence ID" value="RTZ83825.1"/>
    <property type="molecule type" value="Genomic_DNA"/>
</dbReference>
<dbReference type="PROSITE" id="PS51471">
    <property type="entry name" value="FE2OG_OXY"/>
    <property type="match status" value="1"/>
</dbReference>
<dbReference type="Pfam" id="PF23169">
    <property type="entry name" value="HalD"/>
    <property type="match status" value="1"/>
</dbReference>
<comment type="similarity">
    <text evidence="1">Belongs to the iron/ascorbate-dependent oxidoreductase family.</text>
</comment>
<dbReference type="Proteomes" id="UP000287176">
    <property type="component" value="Unassembled WGS sequence"/>
</dbReference>
<gene>
    <name evidence="3" type="ORF">DSY94_07395</name>
</gene>